<keyword evidence="4" id="KW-1185">Reference proteome</keyword>
<keyword evidence="2" id="KW-1133">Transmembrane helix</keyword>
<dbReference type="EMBL" id="CP011310">
    <property type="protein sequence ID" value="AKQ43274.2"/>
    <property type="molecule type" value="Genomic_DNA"/>
</dbReference>
<dbReference type="AlphaFoldDB" id="A0A0H4VJV1"/>
<proteinExistence type="predicted"/>
<dbReference type="STRING" id="1648404.CP97_07735"/>
<evidence type="ECO:0000313" key="4">
    <source>
        <dbReference type="Proteomes" id="UP000059113"/>
    </source>
</evidence>
<dbReference type="KEGG" id="ery:CP97_07735"/>
<evidence type="ECO:0000313" key="3">
    <source>
        <dbReference type="EMBL" id="AKQ43274.2"/>
    </source>
</evidence>
<feature type="region of interest" description="Disordered" evidence="1">
    <location>
        <begin position="1055"/>
        <end position="1095"/>
    </location>
</feature>
<dbReference type="Proteomes" id="UP000059113">
    <property type="component" value="Chromosome"/>
</dbReference>
<dbReference type="InterPro" id="IPR021730">
    <property type="entry name" value="YdbH"/>
</dbReference>
<feature type="transmembrane region" description="Helical" evidence="2">
    <location>
        <begin position="35"/>
        <end position="53"/>
    </location>
</feature>
<dbReference type="Pfam" id="PF11739">
    <property type="entry name" value="YdbH-like"/>
    <property type="match status" value="1"/>
</dbReference>
<feature type="compositionally biased region" description="Basic and acidic residues" evidence="1">
    <location>
        <begin position="1055"/>
        <end position="1075"/>
    </location>
</feature>
<sequence>MSRKVLQTMVQDPVSSVENRHVAPKRGRKRRWLRNGFYLVAALIMLALVAIWLQRKEIADSFIADIFAQNDVRATYSIDSISPQKQVLSNIVIGDPASPDLTIERLELGITPRFGIPDLTTLLIVRPRIFGSYRDGELSFGDLDPLIFTGEGGPFEFPDAELLVDDGRGLLQTDYGRIGLKFAGGGHLRGGFSAKIAAVADKLAFPDCSIERPTLYGEISIDAERPGFTGPLRFVSLACPAQSAVLKEGALEINAQADRNLVDFQGDYALALGSAAFADAEAKGTSGEGTFTSRDGVLYAFYDLSIAGLTSPSASANRLTLQGSLRGAEEFAQLQADGDLAGTGLALGPEFDAQIASAIAASEGTLAAPLLSKLRRNLSRELRGSSLAASFDARQSGGLTNIVIPEARLRGSSGASVVALSRAELGLSGAGLPRFSGNIATGGAGLPQISGRMAQSRNGALELRFAMREYAAGDARLSVPQLTVLQGRDGRMALEGSALASGPLPGGFAHGLVVPLDGTVARDGTLSLWNGCREVRFERLKFSNLALGRQALTLCPPSGRSILRFGSGGLALAAGATSLNLTGELAQTSIRLRSGAVGFAWPGAMSARDLDIELGPPGEAQRFTITDLRADLSAEDIGGDFAGADIFLASVPLDVLNSSGQWRYADDRLTLSDAGFTLEDRGSESRFQPLIAQGATLTLFDNFITANALLQHPESGKAISRAEITHDLATGSGKADLFVDGITFGPGFQPLDLTRLALGVVANVDGTVTGTGHIAWNDTSITSNGEFSSESLDLAAAFGPVKGASGSIVFTDLLGLTTAPDQRISVGSINPGIEVTGGEVGFQLTNGELLAVTGGSWPFMGGTLSLRAVDINIGVAESRTYVMEIAGLEASRFVEQMELGNIAATGIFDGTIPIVFDADGNGRLVNGELISRPPGGHLSYIGELSYEDMSFFANYAFAALRDLRYDSMDIEMNGPLTGELVTQVRFTGIGQGETAESNIVTRALANLPIDLRINIRAPFYKLITSIRAMYDPAALRDPRDLGLLTDDGARLRETIDQQTVDKRDEAAAEAAERQLLESLDNDEPGIQPQESEPAP</sequence>
<evidence type="ECO:0000256" key="1">
    <source>
        <dbReference type="SAM" id="MobiDB-lite"/>
    </source>
</evidence>
<organism evidence="3 4">
    <name type="scientific">Aurantiacibacter atlanticus</name>
    <dbReference type="NCBI Taxonomy" id="1648404"/>
    <lineage>
        <taxon>Bacteria</taxon>
        <taxon>Pseudomonadati</taxon>
        <taxon>Pseudomonadota</taxon>
        <taxon>Alphaproteobacteria</taxon>
        <taxon>Sphingomonadales</taxon>
        <taxon>Erythrobacteraceae</taxon>
        <taxon>Aurantiacibacter</taxon>
    </lineage>
</organism>
<reference evidence="4" key="2">
    <citation type="submission" date="2015-04" db="EMBL/GenBank/DDBJ databases">
        <title>The complete genome sequence of Erythrobacter sp. s21-N3.</title>
        <authorList>
            <person name="Zhuang L."/>
            <person name="Liu Y."/>
            <person name="Shao Z."/>
        </authorList>
    </citation>
    <scope>NUCLEOTIDE SEQUENCE [LARGE SCALE GENOMIC DNA]</scope>
    <source>
        <strain evidence="4">s21-N3</strain>
    </source>
</reference>
<reference evidence="3 4" key="1">
    <citation type="journal article" date="2015" name="Int. J. Syst. Evol. Microbiol.">
        <title>Erythrobacter atlanticus sp. nov., a bacterium from ocean sediment able to degrade polycyclic aromatic hydrocarbons.</title>
        <authorList>
            <person name="Zhuang L."/>
            <person name="Liu Y."/>
            <person name="Wang L."/>
            <person name="Wang W."/>
            <person name="Shao Z."/>
        </authorList>
    </citation>
    <scope>NUCLEOTIDE SEQUENCE [LARGE SCALE GENOMIC DNA]</scope>
    <source>
        <strain evidence="4">s21-N3</strain>
    </source>
</reference>
<accession>A0A0H4VJV1</accession>
<keyword evidence="2" id="KW-0812">Transmembrane</keyword>
<protein>
    <submittedName>
        <fullName evidence="3">Exoprotein</fullName>
    </submittedName>
</protein>
<gene>
    <name evidence="3" type="ORF">CP97_07735</name>
</gene>
<keyword evidence="2" id="KW-0472">Membrane</keyword>
<evidence type="ECO:0000256" key="2">
    <source>
        <dbReference type="SAM" id="Phobius"/>
    </source>
</evidence>
<name>A0A0H4VJV1_9SPHN</name>